<keyword evidence="8" id="KW-0472">Membrane</keyword>
<dbReference type="InterPro" id="IPR003439">
    <property type="entry name" value="ABC_transporter-like_ATP-bd"/>
</dbReference>
<evidence type="ECO:0000256" key="4">
    <source>
        <dbReference type="ARBA" id="ARBA00022741"/>
    </source>
</evidence>
<dbReference type="Pfam" id="PF08402">
    <property type="entry name" value="TOBE_2"/>
    <property type="match status" value="1"/>
</dbReference>
<dbReference type="Gene3D" id="3.40.50.300">
    <property type="entry name" value="P-loop containing nucleotide triphosphate hydrolases"/>
    <property type="match status" value="1"/>
</dbReference>
<organism evidence="10">
    <name type="scientific">freshwater metagenome</name>
    <dbReference type="NCBI Taxonomy" id="449393"/>
    <lineage>
        <taxon>unclassified sequences</taxon>
        <taxon>metagenomes</taxon>
        <taxon>ecological metagenomes</taxon>
    </lineage>
</organism>
<dbReference type="SUPFAM" id="SSF52540">
    <property type="entry name" value="P-loop containing nucleoside triphosphate hydrolases"/>
    <property type="match status" value="1"/>
</dbReference>
<dbReference type="PROSITE" id="PS00211">
    <property type="entry name" value="ABC_TRANSPORTER_1"/>
    <property type="match status" value="1"/>
</dbReference>
<keyword evidence="7" id="KW-0406">Ion transport</keyword>
<accession>A0A6J6EJK4</accession>
<name>A0A6J6EJK4_9ZZZZ</name>
<keyword evidence="2" id="KW-1003">Cell membrane</keyword>
<dbReference type="PANTHER" id="PTHR42781">
    <property type="entry name" value="SPERMIDINE/PUTRESCINE IMPORT ATP-BINDING PROTEIN POTA"/>
    <property type="match status" value="1"/>
</dbReference>
<dbReference type="GO" id="GO:0016887">
    <property type="term" value="F:ATP hydrolysis activity"/>
    <property type="evidence" value="ECO:0007669"/>
    <property type="project" value="InterPro"/>
</dbReference>
<dbReference type="InterPro" id="IPR027417">
    <property type="entry name" value="P-loop_NTPase"/>
</dbReference>
<gene>
    <name evidence="10" type="ORF">UFOPK1726_00571</name>
</gene>
<dbReference type="InterPro" id="IPR012340">
    <property type="entry name" value="NA-bd_OB-fold"/>
</dbReference>
<dbReference type="InterPro" id="IPR015853">
    <property type="entry name" value="ABC_transpr_FbpC"/>
</dbReference>
<reference evidence="10" key="1">
    <citation type="submission" date="2020-05" db="EMBL/GenBank/DDBJ databases">
        <authorList>
            <person name="Chiriac C."/>
            <person name="Salcher M."/>
            <person name="Ghai R."/>
            <person name="Kavagutti S V."/>
        </authorList>
    </citation>
    <scope>NUCLEOTIDE SEQUENCE</scope>
</reference>
<dbReference type="SUPFAM" id="SSF50331">
    <property type="entry name" value="MOP-like"/>
    <property type="match status" value="1"/>
</dbReference>
<dbReference type="InterPro" id="IPR013611">
    <property type="entry name" value="Transp-assoc_OB_typ2"/>
</dbReference>
<evidence type="ECO:0000256" key="5">
    <source>
        <dbReference type="ARBA" id="ARBA00022840"/>
    </source>
</evidence>
<dbReference type="GO" id="GO:0043190">
    <property type="term" value="C:ATP-binding cassette (ABC) transporter complex"/>
    <property type="evidence" value="ECO:0007669"/>
    <property type="project" value="InterPro"/>
</dbReference>
<dbReference type="EMBL" id="CAEZTT010000052">
    <property type="protein sequence ID" value="CAB4576026.1"/>
    <property type="molecule type" value="Genomic_DNA"/>
</dbReference>
<sequence length="338" mass="36156">MTALKIDGLTVTYANRPVLNELSLHVPSGAFATVLGPSGCGKTTLLRAIAGFISPFSGTIRFGDQLVSVSSIVVPPERRKVGYVAQEGALFPHLTVAQNIAFGITDNKVKSDLVAELLDLIGMSKFANRMPNELSGGQQTRVALARALAPEPKVMLLDEPFSALDAALRDDLRAEVSELLKNRKTTTLMVTHDREEALVVADLVALMRSGQFVQTGTPTEVYLDPVSPEVAISTGDVLLLSSTKDEAGKIDSVLTPTKLGTEFVSGKLVIRPEEIRIKPAGSGVAASVIDLDYYGHDAVVHLDAAGERINVRISGDLKVQVGDRVGLEHVGPIRWFPN</sequence>
<dbReference type="FunFam" id="3.40.50.300:FF:000425">
    <property type="entry name" value="Probable ABC transporter, ATP-binding subunit"/>
    <property type="match status" value="1"/>
</dbReference>
<keyword evidence="1" id="KW-0813">Transport</keyword>
<keyword evidence="5" id="KW-0067">ATP-binding</keyword>
<dbReference type="Pfam" id="PF00005">
    <property type="entry name" value="ABC_tran"/>
    <property type="match status" value="1"/>
</dbReference>
<evidence type="ECO:0000256" key="8">
    <source>
        <dbReference type="ARBA" id="ARBA00023136"/>
    </source>
</evidence>
<dbReference type="InterPro" id="IPR017871">
    <property type="entry name" value="ABC_transporter-like_CS"/>
</dbReference>
<dbReference type="Gene3D" id="2.40.50.100">
    <property type="match status" value="1"/>
</dbReference>
<evidence type="ECO:0000313" key="10">
    <source>
        <dbReference type="EMBL" id="CAB4576026.1"/>
    </source>
</evidence>
<evidence type="ECO:0000256" key="3">
    <source>
        <dbReference type="ARBA" id="ARBA00022496"/>
    </source>
</evidence>
<dbReference type="SMART" id="SM00382">
    <property type="entry name" value="AAA"/>
    <property type="match status" value="1"/>
</dbReference>
<dbReference type="AlphaFoldDB" id="A0A6J6EJK4"/>
<evidence type="ECO:0000256" key="1">
    <source>
        <dbReference type="ARBA" id="ARBA00022448"/>
    </source>
</evidence>
<evidence type="ECO:0000256" key="7">
    <source>
        <dbReference type="ARBA" id="ARBA00023065"/>
    </source>
</evidence>
<dbReference type="PANTHER" id="PTHR42781:SF4">
    <property type="entry name" value="SPERMIDINE_PUTRESCINE IMPORT ATP-BINDING PROTEIN POTA"/>
    <property type="match status" value="1"/>
</dbReference>
<evidence type="ECO:0000256" key="2">
    <source>
        <dbReference type="ARBA" id="ARBA00022475"/>
    </source>
</evidence>
<feature type="domain" description="ABC transporter" evidence="9">
    <location>
        <begin position="4"/>
        <end position="234"/>
    </location>
</feature>
<dbReference type="Gene3D" id="2.40.50.140">
    <property type="entry name" value="Nucleic acid-binding proteins"/>
    <property type="match status" value="1"/>
</dbReference>
<keyword evidence="3" id="KW-0410">Iron transport</keyword>
<keyword evidence="6" id="KW-0408">Iron</keyword>
<dbReference type="GO" id="GO:0015408">
    <property type="term" value="F:ABC-type ferric iron transporter activity"/>
    <property type="evidence" value="ECO:0007669"/>
    <property type="project" value="InterPro"/>
</dbReference>
<keyword evidence="4" id="KW-0547">Nucleotide-binding</keyword>
<dbReference type="GO" id="GO:0005524">
    <property type="term" value="F:ATP binding"/>
    <property type="evidence" value="ECO:0007669"/>
    <property type="project" value="UniProtKB-KW"/>
</dbReference>
<dbReference type="InterPro" id="IPR008995">
    <property type="entry name" value="Mo/tungstate-bd_C_term_dom"/>
</dbReference>
<proteinExistence type="predicted"/>
<dbReference type="PROSITE" id="PS50893">
    <property type="entry name" value="ABC_TRANSPORTER_2"/>
    <property type="match status" value="1"/>
</dbReference>
<evidence type="ECO:0000259" key="9">
    <source>
        <dbReference type="PROSITE" id="PS50893"/>
    </source>
</evidence>
<dbReference type="CDD" id="cd03259">
    <property type="entry name" value="ABC_Carb_Solutes_like"/>
    <property type="match status" value="1"/>
</dbReference>
<protein>
    <submittedName>
        <fullName evidence="10">Unannotated protein</fullName>
    </submittedName>
</protein>
<dbReference type="InterPro" id="IPR003593">
    <property type="entry name" value="AAA+_ATPase"/>
</dbReference>
<dbReference type="InterPro" id="IPR050093">
    <property type="entry name" value="ABC_SmlMolc_Importer"/>
</dbReference>
<evidence type="ECO:0000256" key="6">
    <source>
        <dbReference type="ARBA" id="ARBA00023004"/>
    </source>
</evidence>